<feature type="chain" id="PRO_5018186602" evidence="1">
    <location>
        <begin position="16"/>
        <end position="149"/>
    </location>
</feature>
<proteinExistence type="predicted"/>
<protein>
    <submittedName>
        <fullName evidence="2">Uncharacterized protein DUF3465</fullName>
    </submittedName>
</protein>
<dbReference type="Proteomes" id="UP000275394">
    <property type="component" value="Unassembled WGS sequence"/>
</dbReference>
<dbReference type="EMBL" id="RKHR01000005">
    <property type="protein sequence ID" value="ROS00129.1"/>
    <property type="molecule type" value="Genomic_DNA"/>
</dbReference>
<reference evidence="2 3" key="1">
    <citation type="submission" date="2018-11" db="EMBL/GenBank/DDBJ databases">
        <title>Genomic Encyclopedia of Type Strains, Phase IV (KMG-IV): sequencing the most valuable type-strain genomes for metagenomic binning, comparative biology and taxonomic classification.</title>
        <authorList>
            <person name="Goeker M."/>
        </authorList>
    </citation>
    <scope>NUCLEOTIDE SEQUENCE [LARGE SCALE GENOMIC DNA]</scope>
    <source>
        <strain evidence="2 3">DSM 100316</strain>
    </source>
</reference>
<evidence type="ECO:0000313" key="3">
    <source>
        <dbReference type="Proteomes" id="UP000275394"/>
    </source>
</evidence>
<dbReference type="Pfam" id="PF11948">
    <property type="entry name" value="DUF3465"/>
    <property type="match status" value="1"/>
</dbReference>
<comment type="caution">
    <text evidence="2">The sequence shown here is derived from an EMBL/GenBank/DDBJ whole genome shotgun (WGS) entry which is preliminary data.</text>
</comment>
<dbReference type="InterPro" id="IPR021856">
    <property type="entry name" value="DUF3465"/>
</dbReference>
<accession>A0A3N2DKB4</accession>
<dbReference type="AlphaFoldDB" id="A0A3N2DKB4"/>
<keyword evidence="3" id="KW-1185">Reference proteome</keyword>
<gene>
    <name evidence="2" type="ORF">EDC56_2765</name>
</gene>
<sequence>MLMKKILYFILLALAAYFYLTDSTTFSPETSNKAALSVNDDRALSNALDNKLSNIQVRGSGTVKAILRDDNKGSRHQKFILALDSGQTILIAHNIDLSSRVAKLNKGDRVEFYGEYEWNNRGGVVHWTHHDPKGRHANGWLKHNGTTYR</sequence>
<evidence type="ECO:0000313" key="2">
    <source>
        <dbReference type="EMBL" id="ROS00129.1"/>
    </source>
</evidence>
<evidence type="ECO:0000256" key="1">
    <source>
        <dbReference type="SAM" id="SignalP"/>
    </source>
</evidence>
<organism evidence="2 3">
    <name type="scientific">Sinobacterium caligoides</name>
    <dbReference type="NCBI Taxonomy" id="933926"/>
    <lineage>
        <taxon>Bacteria</taxon>
        <taxon>Pseudomonadati</taxon>
        <taxon>Pseudomonadota</taxon>
        <taxon>Gammaproteobacteria</taxon>
        <taxon>Cellvibrionales</taxon>
        <taxon>Spongiibacteraceae</taxon>
        <taxon>Sinobacterium</taxon>
    </lineage>
</organism>
<name>A0A3N2DKB4_9GAMM</name>
<keyword evidence="1" id="KW-0732">Signal</keyword>
<feature type="signal peptide" evidence="1">
    <location>
        <begin position="1"/>
        <end position="15"/>
    </location>
</feature>